<gene>
    <name evidence="1" type="ORF">OnM2_106010</name>
</gene>
<dbReference type="EMBL" id="MCFK01010684">
    <property type="protein sequence ID" value="RKF53285.1"/>
    <property type="molecule type" value="Genomic_DNA"/>
</dbReference>
<dbReference type="Proteomes" id="UP000286134">
    <property type="component" value="Unassembled WGS sequence"/>
</dbReference>
<keyword evidence="2" id="KW-1185">Reference proteome</keyword>
<protein>
    <submittedName>
        <fullName evidence="1">Uncharacterized protein</fullName>
    </submittedName>
</protein>
<proteinExistence type="predicted"/>
<name>A0A420H765_9PEZI</name>
<accession>A0A420H765</accession>
<organism evidence="1 2">
    <name type="scientific">Erysiphe neolycopersici</name>
    <dbReference type="NCBI Taxonomy" id="212602"/>
    <lineage>
        <taxon>Eukaryota</taxon>
        <taxon>Fungi</taxon>
        <taxon>Dikarya</taxon>
        <taxon>Ascomycota</taxon>
        <taxon>Pezizomycotina</taxon>
        <taxon>Leotiomycetes</taxon>
        <taxon>Erysiphales</taxon>
        <taxon>Erysiphaceae</taxon>
        <taxon>Erysiphe</taxon>
    </lineage>
</organism>
<comment type="caution">
    <text evidence="1">The sequence shown here is derived from an EMBL/GenBank/DDBJ whole genome shotgun (WGS) entry which is preliminary data.</text>
</comment>
<evidence type="ECO:0000313" key="2">
    <source>
        <dbReference type="Proteomes" id="UP000286134"/>
    </source>
</evidence>
<dbReference type="AlphaFoldDB" id="A0A420H765"/>
<evidence type="ECO:0000313" key="1">
    <source>
        <dbReference type="EMBL" id="RKF53285.1"/>
    </source>
</evidence>
<reference evidence="1 2" key="1">
    <citation type="journal article" date="2018" name="BMC Genomics">
        <title>Comparative genome analyses reveal sequence features reflecting distinct modes of host-adaptation between dicot and monocot powdery mildew.</title>
        <authorList>
            <person name="Wu Y."/>
            <person name="Ma X."/>
            <person name="Pan Z."/>
            <person name="Kale S.D."/>
            <person name="Song Y."/>
            <person name="King H."/>
            <person name="Zhang Q."/>
            <person name="Presley C."/>
            <person name="Deng X."/>
            <person name="Wei C.I."/>
            <person name="Xiao S."/>
        </authorList>
    </citation>
    <scope>NUCLEOTIDE SEQUENCE [LARGE SCALE GENOMIC DNA]</scope>
    <source>
        <strain evidence="1">UMSG2</strain>
    </source>
</reference>
<sequence>MTSNASNSNRNPHIFDWIQNYRGPYWGSPKLYRPKKNLRMDNTLLQKTMTLIYDKLYGGLDLDSLYDAEIKNLTRPKNVPPSENCFTTKLNYLGDLRKYVDLLKEKGGITILEELDELRSQ</sequence>